<proteinExistence type="predicted"/>
<reference evidence="1" key="2">
    <citation type="submission" date="2021-09" db="EMBL/GenBank/DDBJ databases">
        <authorList>
            <person name="Jia N."/>
            <person name="Wang J."/>
            <person name="Shi W."/>
            <person name="Du L."/>
            <person name="Sun Y."/>
            <person name="Zhan W."/>
            <person name="Jiang J."/>
            <person name="Wang Q."/>
            <person name="Zhang B."/>
            <person name="Ji P."/>
            <person name="Sakyi L.B."/>
            <person name="Cui X."/>
            <person name="Yuan T."/>
            <person name="Jiang B."/>
            <person name="Yang W."/>
            <person name="Lam T.T.-Y."/>
            <person name="Chang Q."/>
            <person name="Ding S."/>
            <person name="Wang X."/>
            <person name="Zhu J."/>
            <person name="Ruan X."/>
            <person name="Zhao L."/>
            <person name="Wei J."/>
            <person name="Que T."/>
            <person name="Du C."/>
            <person name="Cheng J."/>
            <person name="Dai P."/>
            <person name="Han X."/>
            <person name="Huang E."/>
            <person name="Gao Y."/>
            <person name="Liu J."/>
            <person name="Shao H."/>
            <person name="Ye R."/>
            <person name="Li L."/>
            <person name="Wei W."/>
            <person name="Wang X."/>
            <person name="Wang C."/>
            <person name="Huo Q."/>
            <person name="Li W."/>
            <person name="Guo W."/>
            <person name="Chen H."/>
            <person name="Chen S."/>
            <person name="Zhou L."/>
            <person name="Zhou L."/>
            <person name="Ni X."/>
            <person name="Tian J."/>
            <person name="Zhou Y."/>
            <person name="Sheng Y."/>
            <person name="Liu T."/>
            <person name="Pan Y."/>
            <person name="Xia L."/>
            <person name="Li J."/>
            <person name="Zhao F."/>
            <person name="Cao W."/>
        </authorList>
    </citation>
    <scope>NUCLEOTIDE SEQUENCE</scope>
    <source>
        <strain evidence="1">Rsan-2018</strain>
        <tissue evidence="1">Larvae</tissue>
    </source>
</reference>
<organism evidence="1 2">
    <name type="scientific">Rhipicephalus sanguineus</name>
    <name type="common">Brown dog tick</name>
    <name type="synonym">Ixodes sanguineus</name>
    <dbReference type="NCBI Taxonomy" id="34632"/>
    <lineage>
        <taxon>Eukaryota</taxon>
        <taxon>Metazoa</taxon>
        <taxon>Ecdysozoa</taxon>
        <taxon>Arthropoda</taxon>
        <taxon>Chelicerata</taxon>
        <taxon>Arachnida</taxon>
        <taxon>Acari</taxon>
        <taxon>Parasitiformes</taxon>
        <taxon>Ixodida</taxon>
        <taxon>Ixodoidea</taxon>
        <taxon>Ixodidae</taxon>
        <taxon>Rhipicephalinae</taxon>
        <taxon>Rhipicephalus</taxon>
        <taxon>Rhipicephalus</taxon>
    </lineage>
</organism>
<accession>A0A9D4PW08</accession>
<dbReference type="Proteomes" id="UP000821837">
    <property type="component" value="Unassembled WGS sequence"/>
</dbReference>
<protein>
    <submittedName>
        <fullName evidence="1">Uncharacterized protein</fullName>
    </submittedName>
</protein>
<evidence type="ECO:0000313" key="1">
    <source>
        <dbReference type="EMBL" id="KAH7956770.1"/>
    </source>
</evidence>
<sequence>MNFRQTHDDNYSDCTASHGKVPVDSCGRRLRPLLKMMTGSCAAFGQPTIITSPTAAACEIPAPQQTSASPPLQP</sequence>
<dbReference type="EMBL" id="JABSTV010001250">
    <property type="protein sequence ID" value="KAH7956770.1"/>
    <property type="molecule type" value="Genomic_DNA"/>
</dbReference>
<evidence type="ECO:0000313" key="2">
    <source>
        <dbReference type="Proteomes" id="UP000821837"/>
    </source>
</evidence>
<reference evidence="1" key="1">
    <citation type="journal article" date="2020" name="Cell">
        <title>Large-Scale Comparative Analyses of Tick Genomes Elucidate Their Genetic Diversity and Vector Capacities.</title>
        <authorList>
            <consortium name="Tick Genome and Microbiome Consortium (TIGMIC)"/>
            <person name="Jia N."/>
            <person name="Wang J."/>
            <person name="Shi W."/>
            <person name="Du L."/>
            <person name="Sun Y."/>
            <person name="Zhan W."/>
            <person name="Jiang J.F."/>
            <person name="Wang Q."/>
            <person name="Zhang B."/>
            <person name="Ji P."/>
            <person name="Bell-Sakyi L."/>
            <person name="Cui X.M."/>
            <person name="Yuan T.T."/>
            <person name="Jiang B.G."/>
            <person name="Yang W.F."/>
            <person name="Lam T.T."/>
            <person name="Chang Q.C."/>
            <person name="Ding S.J."/>
            <person name="Wang X.J."/>
            <person name="Zhu J.G."/>
            <person name="Ruan X.D."/>
            <person name="Zhao L."/>
            <person name="Wei J.T."/>
            <person name="Ye R.Z."/>
            <person name="Que T.C."/>
            <person name="Du C.H."/>
            <person name="Zhou Y.H."/>
            <person name="Cheng J.X."/>
            <person name="Dai P.F."/>
            <person name="Guo W.B."/>
            <person name="Han X.H."/>
            <person name="Huang E.J."/>
            <person name="Li L.F."/>
            <person name="Wei W."/>
            <person name="Gao Y.C."/>
            <person name="Liu J.Z."/>
            <person name="Shao H.Z."/>
            <person name="Wang X."/>
            <person name="Wang C.C."/>
            <person name="Yang T.C."/>
            <person name="Huo Q.B."/>
            <person name="Li W."/>
            <person name="Chen H.Y."/>
            <person name="Chen S.E."/>
            <person name="Zhou L.G."/>
            <person name="Ni X.B."/>
            <person name="Tian J.H."/>
            <person name="Sheng Y."/>
            <person name="Liu T."/>
            <person name="Pan Y.S."/>
            <person name="Xia L.Y."/>
            <person name="Li J."/>
            <person name="Zhao F."/>
            <person name="Cao W.C."/>
        </authorList>
    </citation>
    <scope>NUCLEOTIDE SEQUENCE</scope>
    <source>
        <strain evidence="1">Rsan-2018</strain>
    </source>
</reference>
<dbReference type="AlphaFoldDB" id="A0A9D4PW08"/>
<gene>
    <name evidence="1" type="ORF">HPB52_012555</name>
</gene>
<comment type="caution">
    <text evidence="1">The sequence shown here is derived from an EMBL/GenBank/DDBJ whole genome shotgun (WGS) entry which is preliminary data.</text>
</comment>
<keyword evidence="2" id="KW-1185">Reference proteome</keyword>
<name>A0A9D4PW08_RHISA</name>